<dbReference type="NCBIfam" id="TIGR00169">
    <property type="entry name" value="leuB"/>
    <property type="match status" value="1"/>
</dbReference>
<dbReference type="GO" id="GO:0003862">
    <property type="term" value="F:3-isopropylmalate dehydrogenase activity"/>
    <property type="evidence" value="ECO:0007669"/>
    <property type="project" value="UniProtKB-UniRule"/>
</dbReference>
<dbReference type="PANTHER" id="PTHR42979:SF1">
    <property type="entry name" value="3-ISOPROPYLMALATE DEHYDROGENASE"/>
    <property type="match status" value="1"/>
</dbReference>
<dbReference type="BioCyc" id="EBAC796937-HMP:GMGH-1257-MONOMER"/>
<evidence type="ECO:0000313" key="18">
    <source>
        <dbReference type="Proteomes" id="UP000006437"/>
    </source>
</evidence>
<keyword evidence="10 15" id="KW-0560">Oxidoreductase</keyword>
<evidence type="ECO:0000313" key="17">
    <source>
        <dbReference type="EMBL" id="EHL16413.1"/>
    </source>
</evidence>
<comment type="similarity">
    <text evidence="3">Belongs to the isocitrate and isopropylmalate dehydrogenases family. LeuB type 1 subfamily.</text>
</comment>
<comment type="cofactor">
    <cofactor evidence="2">
        <name>Mg(2+)</name>
        <dbReference type="ChEBI" id="CHEBI:18420"/>
    </cofactor>
</comment>
<dbReference type="RefSeq" id="WP_009525488.1">
    <property type="nucleotide sequence ID" value="NZ_JH414552.1"/>
</dbReference>
<dbReference type="GO" id="GO:0009098">
    <property type="term" value="P:L-leucine biosynthetic process"/>
    <property type="evidence" value="ECO:0007669"/>
    <property type="project" value="UniProtKB-UniRule"/>
</dbReference>
<gene>
    <name evidence="17" type="ORF">HMPREF9629_01253</name>
</gene>
<dbReference type="GO" id="GO:0046872">
    <property type="term" value="F:metal ion binding"/>
    <property type="evidence" value="ECO:0007669"/>
    <property type="project" value="UniProtKB-KW"/>
</dbReference>
<protein>
    <recommendedName>
        <fullName evidence="5 14">3-isopropylmalate dehydrogenase</fullName>
        <ecNumber evidence="5 14">1.1.1.85</ecNumber>
    </recommendedName>
</protein>
<evidence type="ECO:0000256" key="4">
    <source>
        <dbReference type="ARBA" id="ARBA00011738"/>
    </source>
</evidence>
<keyword evidence="7" id="KW-0028">Amino-acid biosynthesis</keyword>
<evidence type="ECO:0000256" key="7">
    <source>
        <dbReference type="ARBA" id="ARBA00022605"/>
    </source>
</evidence>
<name>G9WYK2_9FIRM</name>
<dbReference type="Gene3D" id="3.40.718.10">
    <property type="entry name" value="Isopropylmalate Dehydrogenase"/>
    <property type="match status" value="1"/>
</dbReference>
<keyword evidence="8" id="KW-0479">Metal-binding</keyword>
<keyword evidence="9" id="KW-0460">Magnesium</keyword>
<proteinExistence type="inferred from homology"/>
<evidence type="ECO:0000256" key="12">
    <source>
        <dbReference type="ARBA" id="ARBA00023211"/>
    </source>
</evidence>
<evidence type="ECO:0000256" key="2">
    <source>
        <dbReference type="ARBA" id="ARBA00001946"/>
    </source>
</evidence>
<dbReference type="SMART" id="SM01329">
    <property type="entry name" value="Iso_dh"/>
    <property type="match status" value="1"/>
</dbReference>
<keyword evidence="6" id="KW-0432">Leucine biosynthesis</keyword>
<organism evidence="17 18">
    <name type="scientific">Peptoanaerobacter stomatis</name>
    <dbReference type="NCBI Taxonomy" id="796937"/>
    <lineage>
        <taxon>Bacteria</taxon>
        <taxon>Bacillati</taxon>
        <taxon>Bacillota</taxon>
        <taxon>Clostridia</taxon>
        <taxon>Peptostreptococcales</taxon>
        <taxon>Filifactoraceae</taxon>
        <taxon>Peptoanaerobacter</taxon>
    </lineage>
</organism>
<evidence type="ECO:0000256" key="11">
    <source>
        <dbReference type="ARBA" id="ARBA00023027"/>
    </source>
</evidence>
<dbReference type="InterPro" id="IPR004429">
    <property type="entry name" value="Isopropylmalate_DH"/>
</dbReference>
<accession>G9WYK2</accession>
<evidence type="ECO:0000259" key="16">
    <source>
        <dbReference type="SMART" id="SM01329"/>
    </source>
</evidence>
<comment type="cofactor">
    <cofactor evidence="1">
        <name>Mn(2+)</name>
        <dbReference type="ChEBI" id="CHEBI:29035"/>
    </cofactor>
</comment>
<evidence type="ECO:0000256" key="13">
    <source>
        <dbReference type="ARBA" id="ARBA00023304"/>
    </source>
</evidence>
<evidence type="ECO:0000256" key="10">
    <source>
        <dbReference type="ARBA" id="ARBA00023002"/>
    </source>
</evidence>
<dbReference type="EC" id="1.1.1.85" evidence="5 14"/>
<evidence type="ECO:0000256" key="8">
    <source>
        <dbReference type="ARBA" id="ARBA00022723"/>
    </source>
</evidence>
<feature type="domain" description="Isopropylmalate dehydrogenase-like" evidence="16">
    <location>
        <begin position="4"/>
        <end position="353"/>
    </location>
</feature>
<dbReference type="HOGENOM" id="CLU_031953_0_3_9"/>
<dbReference type="PATRIC" id="fig|796937.3.peg.446"/>
<comment type="subunit">
    <text evidence="4">Homodimer.</text>
</comment>
<comment type="caution">
    <text evidence="17">The sequence shown here is derived from an EMBL/GenBank/DDBJ whole genome shotgun (WGS) entry which is preliminary data.</text>
</comment>
<dbReference type="FunFam" id="3.40.718.10:FF:000006">
    <property type="entry name" value="3-isopropylmalate dehydrogenase"/>
    <property type="match status" value="1"/>
</dbReference>
<dbReference type="GO" id="GO:0005829">
    <property type="term" value="C:cytosol"/>
    <property type="evidence" value="ECO:0007669"/>
    <property type="project" value="TreeGrafter"/>
</dbReference>
<dbReference type="SUPFAM" id="SSF53659">
    <property type="entry name" value="Isocitrate/Isopropylmalate dehydrogenase-like"/>
    <property type="match status" value="1"/>
</dbReference>
<keyword evidence="13" id="KW-0100">Branched-chain amino acid biosynthesis</keyword>
<dbReference type="AlphaFoldDB" id="G9WYK2"/>
<evidence type="ECO:0000256" key="1">
    <source>
        <dbReference type="ARBA" id="ARBA00001936"/>
    </source>
</evidence>
<keyword evidence="12" id="KW-0464">Manganese</keyword>
<evidence type="ECO:0000256" key="9">
    <source>
        <dbReference type="ARBA" id="ARBA00022842"/>
    </source>
</evidence>
<evidence type="ECO:0000256" key="5">
    <source>
        <dbReference type="ARBA" id="ARBA00013101"/>
    </source>
</evidence>
<dbReference type="Pfam" id="PF00180">
    <property type="entry name" value="Iso_dh"/>
    <property type="match status" value="1"/>
</dbReference>
<keyword evidence="11" id="KW-0520">NAD</keyword>
<evidence type="ECO:0000256" key="3">
    <source>
        <dbReference type="ARBA" id="ARBA00008319"/>
    </source>
</evidence>
<reference evidence="17 18" key="1">
    <citation type="submission" date="2011-08" db="EMBL/GenBank/DDBJ databases">
        <title>The Genome Sequence of Eubacteriaceae bacterium ACC19a.</title>
        <authorList>
            <consortium name="The Broad Institute Genome Sequencing Platform"/>
            <person name="Earl A."/>
            <person name="Ward D."/>
            <person name="Feldgarden M."/>
            <person name="Gevers D."/>
            <person name="Sizova M."/>
            <person name="Hazen A."/>
            <person name="Epstein S."/>
            <person name="Young S.K."/>
            <person name="Zeng Q."/>
            <person name="Gargeya S."/>
            <person name="Fitzgerald M."/>
            <person name="Haas B."/>
            <person name="Abouelleil A."/>
            <person name="Alvarado L."/>
            <person name="Arachchi H.M."/>
            <person name="Berlin A."/>
            <person name="Brown A."/>
            <person name="Chapman S.B."/>
            <person name="Chen Z."/>
            <person name="Dunbar C."/>
            <person name="Freedman E."/>
            <person name="Gearin G."/>
            <person name="Gellesch M."/>
            <person name="Goldberg J."/>
            <person name="Griggs A."/>
            <person name="Gujja S."/>
            <person name="Heiman D."/>
            <person name="Howarth C."/>
            <person name="Larson L."/>
            <person name="Lui A."/>
            <person name="MacDonald P.J.P."/>
            <person name="Montmayeur A."/>
            <person name="Murphy C."/>
            <person name="Neiman D."/>
            <person name="Pearson M."/>
            <person name="Priest M."/>
            <person name="Roberts A."/>
            <person name="Saif S."/>
            <person name="Shea T."/>
            <person name="Shenoy N."/>
            <person name="Sisk P."/>
            <person name="Stolte C."/>
            <person name="Sykes S."/>
            <person name="Wortman J."/>
            <person name="Nusbaum C."/>
            <person name="Birren B."/>
        </authorList>
    </citation>
    <scope>NUCLEOTIDE SEQUENCE [LARGE SCALE GENOMIC DNA]</scope>
    <source>
        <strain evidence="17 18">ACC19a</strain>
    </source>
</reference>
<dbReference type="EMBL" id="AFZE01000003">
    <property type="protein sequence ID" value="EHL16413.1"/>
    <property type="molecule type" value="Genomic_DNA"/>
</dbReference>
<dbReference type="Proteomes" id="UP000006437">
    <property type="component" value="Unassembled WGS sequence"/>
</dbReference>
<evidence type="ECO:0000256" key="14">
    <source>
        <dbReference type="NCBIfam" id="TIGR00169"/>
    </source>
</evidence>
<evidence type="ECO:0000256" key="15">
    <source>
        <dbReference type="RuleBase" id="RU004443"/>
    </source>
</evidence>
<evidence type="ECO:0000256" key="6">
    <source>
        <dbReference type="ARBA" id="ARBA00022430"/>
    </source>
</evidence>
<dbReference type="PANTHER" id="PTHR42979">
    <property type="entry name" value="3-ISOPROPYLMALATE DEHYDROGENASE"/>
    <property type="match status" value="1"/>
</dbReference>
<sequence length="361" mass="40290">MNTDVVLIKGDGVGPEIVDQAVKAIHAVEKKYSHKFNFNEYLMGESAYNVYKKTLPDSTLDACKKCKNILFGVVGSPTLDLDEEKKPVKALFDIRTELDLFTDLRPIRIDKRLSNQALLKSEYIEEGVDILIVRELTAGLYIGEHKISGEGDNRFATDLMYYDFKQIDRITSRAFEMARRRRKKITLVDKANVLATSKLWRLIFDDYAKKNPDITVERMYIDTATMQLIRRASEFDVILSENMFGDIISDEAGILSGFVGLIPYASIGENNCMCGPTHGSANDIAGKNIVNPMASILSAGLMLRYGFNLSDEADDIDEAVYSVLAQGYRAGISSHNKDSSLKYVGTDTIGDLVAEKILMNC</sequence>
<dbReference type="InterPro" id="IPR024084">
    <property type="entry name" value="IsoPropMal-DH-like_dom"/>
</dbReference>